<proteinExistence type="inferred from homology"/>
<keyword evidence="7" id="KW-1185">Reference proteome</keyword>
<evidence type="ECO:0000313" key="6">
    <source>
        <dbReference type="Ensembl" id="ENSCCRP00000101266.1"/>
    </source>
</evidence>
<evidence type="ECO:0000256" key="4">
    <source>
        <dbReference type="SAM" id="MobiDB-lite"/>
    </source>
</evidence>
<dbReference type="PROSITE" id="PS51720">
    <property type="entry name" value="G_AIG1"/>
    <property type="match status" value="1"/>
</dbReference>
<organism evidence="6 7">
    <name type="scientific">Cyprinus carpio carpio</name>
    <dbReference type="NCBI Taxonomy" id="630221"/>
    <lineage>
        <taxon>Eukaryota</taxon>
        <taxon>Metazoa</taxon>
        <taxon>Chordata</taxon>
        <taxon>Craniata</taxon>
        <taxon>Vertebrata</taxon>
        <taxon>Euteleostomi</taxon>
        <taxon>Actinopterygii</taxon>
        <taxon>Neopterygii</taxon>
        <taxon>Teleostei</taxon>
        <taxon>Ostariophysi</taxon>
        <taxon>Cypriniformes</taxon>
        <taxon>Cyprinidae</taxon>
        <taxon>Cyprininae</taxon>
        <taxon>Cyprinus</taxon>
    </lineage>
</organism>
<accession>A0A9J7X564</accession>
<dbReference type="Proteomes" id="UP001108240">
    <property type="component" value="Unplaced"/>
</dbReference>
<dbReference type="GeneTree" id="ENSGT00940000177061"/>
<sequence>MADGSGPSSQPEEDQDSSFHRRGSKREPPEMFLGKDELRIVLLGSNADVKAFCGNTILGKKVFSESPSHWNLFEWHDGMVLERCVMVINTPDLLDPIHCPEKQDMERFFDLAYPGPHALLLVLKPETFTDLEKEALKLINIVFGAGASEYVIIVFMHEEQ</sequence>
<evidence type="ECO:0000313" key="7">
    <source>
        <dbReference type="Proteomes" id="UP001108240"/>
    </source>
</evidence>
<feature type="compositionally biased region" description="Polar residues" evidence="4">
    <location>
        <begin position="1"/>
        <end position="10"/>
    </location>
</feature>
<name>A0A9J7X564_CYPCA</name>
<feature type="region of interest" description="Disordered" evidence="4">
    <location>
        <begin position="1"/>
        <end position="29"/>
    </location>
</feature>
<reference evidence="6" key="1">
    <citation type="submission" date="2025-08" db="UniProtKB">
        <authorList>
            <consortium name="Ensembl"/>
        </authorList>
    </citation>
    <scope>IDENTIFICATION</scope>
</reference>
<evidence type="ECO:0000259" key="5">
    <source>
        <dbReference type="PROSITE" id="PS51720"/>
    </source>
</evidence>
<evidence type="ECO:0000256" key="2">
    <source>
        <dbReference type="ARBA" id="ARBA00022741"/>
    </source>
</evidence>
<dbReference type="Gene3D" id="3.40.50.300">
    <property type="entry name" value="P-loop containing nucleotide triphosphate hydrolases"/>
    <property type="match status" value="1"/>
</dbReference>
<reference evidence="6" key="2">
    <citation type="submission" date="2025-09" db="UniProtKB">
        <authorList>
            <consortium name="Ensembl"/>
        </authorList>
    </citation>
    <scope>IDENTIFICATION</scope>
</reference>
<dbReference type="InterPro" id="IPR006703">
    <property type="entry name" value="G_AIG1"/>
</dbReference>
<keyword evidence="3" id="KW-0342">GTP-binding</keyword>
<keyword evidence="2" id="KW-0547">Nucleotide-binding</keyword>
<feature type="domain" description="AIG1-type G" evidence="5">
    <location>
        <begin position="35"/>
        <end position="160"/>
    </location>
</feature>
<dbReference type="InterPro" id="IPR027417">
    <property type="entry name" value="P-loop_NTPase"/>
</dbReference>
<evidence type="ECO:0000256" key="1">
    <source>
        <dbReference type="ARBA" id="ARBA00008535"/>
    </source>
</evidence>
<protein>
    <recommendedName>
        <fullName evidence="5">AIG1-type G domain-containing protein</fullName>
    </recommendedName>
</protein>
<dbReference type="Ensembl" id="ENSCCRT00000156136.1">
    <property type="protein sequence ID" value="ENSCCRP00000101266.1"/>
    <property type="gene ID" value="ENSCCRG00000075516.1"/>
</dbReference>
<dbReference type="GO" id="GO:0005525">
    <property type="term" value="F:GTP binding"/>
    <property type="evidence" value="ECO:0007669"/>
    <property type="project" value="UniProtKB-KW"/>
</dbReference>
<evidence type="ECO:0000256" key="3">
    <source>
        <dbReference type="ARBA" id="ARBA00023134"/>
    </source>
</evidence>
<dbReference type="PANTHER" id="PTHR10903:SF170">
    <property type="entry name" value="GTPASE IMAP FAMILY MEMBER 7"/>
    <property type="match status" value="1"/>
</dbReference>
<dbReference type="PANTHER" id="PTHR10903">
    <property type="entry name" value="GTPASE, IMAP FAMILY MEMBER-RELATED"/>
    <property type="match status" value="1"/>
</dbReference>
<comment type="similarity">
    <text evidence="1">Belongs to the TRAFAC class TrmE-Era-EngA-EngB-Septin-like GTPase superfamily. AIG1/Toc34/Toc159-like paraseptin GTPase family. IAN subfamily.</text>
</comment>
<dbReference type="InterPro" id="IPR045058">
    <property type="entry name" value="GIMA/IAN/Toc"/>
</dbReference>
<dbReference type="AlphaFoldDB" id="A0A9J7X564"/>
<dbReference type="Pfam" id="PF04548">
    <property type="entry name" value="AIG1"/>
    <property type="match status" value="1"/>
</dbReference>